<evidence type="ECO:0000256" key="10">
    <source>
        <dbReference type="ARBA" id="ARBA00048679"/>
    </source>
</evidence>
<keyword evidence="8" id="KW-0067">ATP-binding</keyword>
<dbReference type="PROSITE" id="PS50011">
    <property type="entry name" value="PROTEIN_KINASE_DOM"/>
    <property type="match status" value="1"/>
</dbReference>
<protein>
    <recommendedName>
        <fullName evidence="2">non-specific serine/threonine protein kinase</fullName>
        <ecNumber evidence="2">2.7.11.1</ecNumber>
    </recommendedName>
</protein>
<evidence type="ECO:0000256" key="4">
    <source>
        <dbReference type="ARBA" id="ARBA00022679"/>
    </source>
</evidence>
<keyword evidence="5" id="KW-0819">tRNA processing</keyword>
<dbReference type="EC" id="2.7.11.1" evidence="2"/>
<evidence type="ECO:0000256" key="9">
    <source>
        <dbReference type="ARBA" id="ARBA00047899"/>
    </source>
</evidence>
<dbReference type="PANTHER" id="PTHR12209:SF0">
    <property type="entry name" value="EKC_KEOPS COMPLEX SUBUNIT TP53RK"/>
    <property type="match status" value="1"/>
</dbReference>
<keyword evidence="7" id="KW-0418">Kinase</keyword>
<dbReference type="GO" id="GO:0004674">
    <property type="term" value="F:protein serine/threonine kinase activity"/>
    <property type="evidence" value="ECO:0007669"/>
    <property type="project" value="UniProtKB-KW"/>
</dbReference>
<dbReference type="AlphaFoldDB" id="A0A0R7K1Z8"/>
<comment type="similarity">
    <text evidence="1">Belongs to the protein kinase superfamily. BUD32 family.</text>
</comment>
<accession>A0A0R7K1Z8</accession>
<evidence type="ECO:0000256" key="1">
    <source>
        <dbReference type="ARBA" id="ARBA00010630"/>
    </source>
</evidence>
<evidence type="ECO:0000256" key="6">
    <source>
        <dbReference type="ARBA" id="ARBA00022741"/>
    </source>
</evidence>
<dbReference type="Gene3D" id="1.10.510.10">
    <property type="entry name" value="Transferase(Phosphotransferase) domain 1"/>
    <property type="match status" value="1"/>
</dbReference>
<comment type="catalytic activity">
    <reaction evidence="9">
        <text>L-threonyl-[protein] + ATP = O-phospho-L-threonyl-[protein] + ADP + H(+)</text>
        <dbReference type="Rhea" id="RHEA:46608"/>
        <dbReference type="Rhea" id="RHEA-COMP:11060"/>
        <dbReference type="Rhea" id="RHEA-COMP:11605"/>
        <dbReference type="ChEBI" id="CHEBI:15378"/>
        <dbReference type="ChEBI" id="CHEBI:30013"/>
        <dbReference type="ChEBI" id="CHEBI:30616"/>
        <dbReference type="ChEBI" id="CHEBI:61977"/>
        <dbReference type="ChEBI" id="CHEBI:456216"/>
        <dbReference type="EC" id="2.7.11.1"/>
    </reaction>
</comment>
<reference evidence="12" key="1">
    <citation type="submission" date="2014-11" db="EMBL/GenBank/DDBJ databases">
        <authorList>
            <person name="Tripathy S."/>
        </authorList>
    </citation>
    <scope>NUCLEOTIDE SEQUENCE</scope>
</reference>
<dbReference type="NCBIfam" id="TIGR03724">
    <property type="entry name" value="arch_bud32"/>
    <property type="match status" value="1"/>
</dbReference>
<evidence type="ECO:0000256" key="5">
    <source>
        <dbReference type="ARBA" id="ARBA00022694"/>
    </source>
</evidence>
<dbReference type="SUPFAM" id="SSF56112">
    <property type="entry name" value="Protein kinase-like (PK-like)"/>
    <property type="match status" value="1"/>
</dbReference>
<dbReference type="EMBL" id="KP211915">
    <property type="protein sequence ID" value="AKQ06043.1"/>
    <property type="molecule type" value="Genomic_DNA"/>
</dbReference>
<keyword evidence="6" id="KW-0547">Nucleotide-binding</keyword>
<dbReference type="Gene3D" id="3.30.200.20">
    <property type="entry name" value="Phosphorylase Kinase, domain 1"/>
    <property type="match status" value="1"/>
</dbReference>
<evidence type="ECO:0000256" key="8">
    <source>
        <dbReference type="ARBA" id="ARBA00022840"/>
    </source>
</evidence>
<dbReference type="InterPro" id="IPR011009">
    <property type="entry name" value="Kinase-like_dom_sf"/>
</dbReference>
<dbReference type="GO" id="GO:0008033">
    <property type="term" value="P:tRNA processing"/>
    <property type="evidence" value="ECO:0007669"/>
    <property type="project" value="UniProtKB-KW"/>
</dbReference>
<evidence type="ECO:0000256" key="3">
    <source>
        <dbReference type="ARBA" id="ARBA00022527"/>
    </source>
</evidence>
<reference evidence="12" key="2">
    <citation type="journal article" date="2015" name="ISME J.">
        <title>A new class of marine Euryarchaeota group II from the Mediterranean deep chlorophyll maximum.</title>
        <authorList>
            <person name="Martin-Cuadrado A.B."/>
            <person name="Garcia-Heredia I."/>
            <person name="Molto A.G."/>
            <person name="Lopez-Ubeda R."/>
            <person name="Kimes N."/>
            <person name="Lopez-Garcia P."/>
            <person name="Moreira D."/>
            <person name="Rodriguez-Valera F."/>
        </authorList>
    </citation>
    <scope>NUCLEOTIDE SEQUENCE</scope>
</reference>
<evidence type="ECO:0000256" key="7">
    <source>
        <dbReference type="ARBA" id="ARBA00022777"/>
    </source>
</evidence>
<dbReference type="Pfam" id="PF00069">
    <property type="entry name" value="Pkinase"/>
    <property type="match status" value="1"/>
</dbReference>
<dbReference type="InterPro" id="IPR008266">
    <property type="entry name" value="Tyr_kinase_AS"/>
</dbReference>
<comment type="catalytic activity">
    <reaction evidence="10">
        <text>L-seryl-[protein] + ATP = O-phospho-L-seryl-[protein] + ADP + H(+)</text>
        <dbReference type="Rhea" id="RHEA:17989"/>
        <dbReference type="Rhea" id="RHEA-COMP:9863"/>
        <dbReference type="Rhea" id="RHEA-COMP:11604"/>
        <dbReference type="ChEBI" id="CHEBI:15378"/>
        <dbReference type="ChEBI" id="CHEBI:29999"/>
        <dbReference type="ChEBI" id="CHEBI:30616"/>
        <dbReference type="ChEBI" id="CHEBI:83421"/>
        <dbReference type="ChEBI" id="CHEBI:456216"/>
        <dbReference type="EC" id="2.7.11.1"/>
    </reaction>
</comment>
<evidence type="ECO:0000256" key="2">
    <source>
        <dbReference type="ARBA" id="ARBA00012513"/>
    </source>
</evidence>
<dbReference type="InterPro" id="IPR000719">
    <property type="entry name" value="Prot_kinase_dom"/>
</dbReference>
<sequence>MGDESVPLWKPSKMIHQGAEATVFSGYWMGEKAIFKKRNHRSYRHPDLDRRLTRQRLSVEVRVLRKLHSTTVSSPSLFDVDIDEGWIILSEVEGVTLYESLLNGESNIEQIKKFGGLIRQLHELGISHGDLTTHNVMINNDGELTLIDFGLSKISPEIEHLGLDLQVLHECLNASHYEENSAIESMIDGYLSNSSDNISPSGPDVIERFNSIRGRVRYHA</sequence>
<proteinExistence type="inferred from homology"/>
<evidence type="ECO:0000313" key="12">
    <source>
        <dbReference type="EMBL" id="AKQ06043.1"/>
    </source>
</evidence>
<feature type="domain" description="Protein kinase" evidence="11">
    <location>
        <begin position="9"/>
        <end position="220"/>
    </location>
</feature>
<dbReference type="GO" id="GO:0005829">
    <property type="term" value="C:cytosol"/>
    <property type="evidence" value="ECO:0007669"/>
    <property type="project" value="TreeGrafter"/>
</dbReference>
<dbReference type="GO" id="GO:0005524">
    <property type="term" value="F:ATP binding"/>
    <property type="evidence" value="ECO:0007669"/>
    <property type="project" value="UniProtKB-KW"/>
</dbReference>
<keyword evidence="3" id="KW-0723">Serine/threonine-protein kinase</keyword>
<dbReference type="InterPro" id="IPR022495">
    <property type="entry name" value="Bud32"/>
</dbReference>
<name>A0A0R7K1Z8_9ARCH</name>
<dbReference type="PROSITE" id="PS00109">
    <property type="entry name" value="PROTEIN_KINASE_TYR"/>
    <property type="match status" value="1"/>
</dbReference>
<evidence type="ECO:0000259" key="11">
    <source>
        <dbReference type="PROSITE" id="PS50011"/>
    </source>
</evidence>
<dbReference type="PANTHER" id="PTHR12209">
    <property type="entry name" value="NON-SPECIFIC SERINE/THREONINE PROTEIN KINASE"/>
    <property type="match status" value="1"/>
</dbReference>
<organism evidence="12">
    <name type="scientific">uncultured Poseidoniia archaeon</name>
    <dbReference type="NCBI Taxonomy" id="1697135"/>
    <lineage>
        <taxon>Archaea</taxon>
        <taxon>Methanobacteriati</taxon>
        <taxon>Thermoplasmatota</taxon>
        <taxon>Candidatus Poseidoniia</taxon>
        <taxon>environmental samples</taxon>
    </lineage>
</organism>
<keyword evidence="4" id="KW-0808">Transferase</keyword>